<dbReference type="GO" id="GO:0004190">
    <property type="term" value="F:aspartic-type endopeptidase activity"/>
    <property type="evidence" value="ECO:0007669"/>
    <property type="project" value="InterPro"/>
</dbReference>
<keyword evidence="2" id="KW-0732">Signal</keyword>
<dbReference type="PRINTS" id="PR00792">
    <property type="entry name" value="PEPSIN"/>
</dbReference>
<evidence type="ECO:0000256" key="2">
    <source>
        <dbReference type="SAM" id="SignalP"/>
    </source>
</evidence>
<dbReference type="AlphaFoldDB" id="A0AAV5A0C3"/>
<dbReference type="PANTHER" id="PTHR47966">
    <property type="entry name" value="BETA-SITE APP-CLEAVING ENZYME, ISOFORM A-RELATED"/>
    <property type="match status" value="1"/>
</dbReference>
<evidence type="ECO:0000259" key="3">
    <source>
        <dbReference type="PROSITE" id="PS51767"/>
    </source>
</evidence>
<comment type="similarity">
    <text evidence="1">Belongs to the peptidase A1 family.</text>
</comment>
<accession>A0AAV5A0C3</accession>
<protein>
    <recommendedName>
        <fullName evidence="3">Peptidase A1 domain-containing protein</fullName>
    </recommendedName>
</protein>
<feature type="domain" description="Peptidase A1" evidence="3">
    <location>
        <begin position="58"/>
        <end position="373"/>
    </location>
</feature>
<feature type="chain" id="PRO_5043338251" description="Peptidase A1 domain-containing protein" evidence="2">
    <location>
        <begin position="18"/>
        <end position="385"/>
    </location>
</feature>
<dbReference type="PROSITE" id="PS51767">
    <property type="entry name" value="PEPTIDASE_A1"/>
    <property type="match status" value="1"/>
</dbReference>
<evidence type="ECO:0000256" key="1">
    <source>
        <dbReference type="ARBA" id="ARBA00007447"/>
    </source>
</evidence>
<proteinExistence type="inferred from homology"/>
<evidence type="ECO:0000313" key="4">
    <source>
        <dbReference type="EMBL" id="GJJ06997.1"/>
    </source>
</evidence>
<dbReference type="CDD" id="cd05471">
    <property type="entry name" value="pepsin_like"/>
    <property type="match status" value="1"/>
</dbReference>
<comment type="caution">
    <text evidence="4">The sequence shown here is derived from an EMBL/GenBank/DDBJ whole genome shotgun (WGS) entry which is preliminary data.</text>
</comment>
<name>A0AAV5A0C3_9AGAM</name>
<gene>
    <name evidence="4" type="ORF">Clacol_001195</name>
</gene>
<dbReference type="Proteomes" id="UP001050691">
    <property type="component" value="Unassembled WGS sequence"/>
</dbReference>
<dbReference type="SUPFAM" id="SSF50630">
    <property type="entry name" value="Acid proteases"/>
    <property type="match status" value="1"/>
</dbReference>
<feature type="signal peptide" evidence="2">
    <location>
        <begin position="1"/>
        <end position="17"/>
    </location>
</feature>
<sequence>MKSSFFFLTQFIGLISGLPTFRQGSPGKSSATARLQRDDSLPQGFSLPINYDPIFGQYTTTIGIGNPPQNVTIIPDTGSSFTIIGVRPQLLLSSNTTTFTGNTFAIDFAAGEVGGVESKYPYFYIRAFGLASIASNTVLTTDFGGVLGLGPTEHTKGTLHSQPDTTIPTVMDTAFEEGAISSELLGIFLAFPTSTDPRDLISLGQINFGGVDPNLFCGNLNFHERSRNEDANADLFWALDASALQSSSSMILKELLDTGSPQILLSDSAFQKYQQLTGGVLGDDGFLRFSPTQVANIPPLSFIVNDSVISISGQAQILPAQLHTTFNFAPSEIVGFVQNANTNLGVNTTLFGYPFLTQNYIAIDVTNNQIALAQSVNSFDKCSSS</sequence>
<dbReference type="InterPro" id="IPR001461">
    <property type="entry name" value="Aspartic_peptidase_A1"/>
</dbReference>
<dbReference type="InterPro" id="IPR034164">
    <property type="entry name" value="Pepsin-like_dom"/>
</dbReference>
<dbReference type="InterPro" id="IPR021109">
    <property type="entry name" value="Peptidase_aspartic_dom_sf"/>
</dbReference>
<dbReference type="PANTHER" id="PTHR47966:SF74">
    <property type="entry name" value="AGR407CP"/>
    <property type="match status" value="1"/>
</dbReference>
<keyword evidence="5" id="KW-1185">Reference proteome</keyword>
<organism evidence="4 5">
    <name type="scientific">Clathrus columnatus</name>
    <dbReference type="NCBI Taxonomy" id="1419009"/>
    <lineage>
        <taxon>Eukaryota</taxon>
        <taxon>Fungi</taxon>
        <taxon>Dikarya</taxon>
        <taxon>Basidiomycota</taxon>
        <taxon>Agaricomycotina</taxon>
        <taxon>Agaricomycetes</taxon>
        <taxon>Phallomycetidae</taxon>
        <taxon>Phallales</taxon>
        <taxon>Clathraceae</taxon>
        <taxon>Clathrus</taxon>
    </lineage>
</organism>
<dbReference type="Gene3D" id="2.40.70.10">
    <property type="entry name" value="Acid Proteases"/>
    <property type="match status" value="2"/>
</dbReference>
<dbReference type="Pfam" id="PF00026">
    <property type="entry name" value="Asp"/>
    <property type="match status" value="1"/>
</dbReference>
<dbReference type="EMBL" id="BPWL01000002">
    <property type="protein sequence ID" value="GJJ06997.1"/>
    <property type="molecule type" value="Genomic_DNA"/>
</dbReference>
<evidence type="ECO:0000313" key="5">
    <source>
        <dbReference type="Proteomes" id="UP001050691"/>
    </source>
</evidence>
<reference evidence="4" key="1">
    <citation type="submission" date="2021-10" db="EMBL/GenBank/DDBJ databases">
        <title>De novo Genome Assembly of Clathrus columnatus (Basidiomycota, Fungi) Using Illumina and Nanopore Sequence Data.</title>
        <authorList>
            <person name="Ogiso-Tanaka E."/>
            <person name="Itagaki H."/>
            <person name="Hosoya T."/>
            <person name="Hosaka K."/>
        </authorList>
    </citation>
    <scope>NUCLEOTIDE SEQUENCE</scope>
    <source>
        <strain evidence="4">MO-923</strain>
    </source>
</reference>
<dbReference type="InterPro" id="IPR033121">
    <property type="entry name" value="PEPTIDASE_A1"/>
</dbReference>
<dbReference type="GO" id="GO:0006508">
    <property type="term" value="P:proteolysis"/>
    <property type="evidence" value="ECO:0007669"/>
    <property type="project" value="InterPro"/>
</dbReference>